<feature type="region of interest" description="Disordered" evidence="1">
    <location>
        <begin position="73"/>
        <end position="95"/>
    </location>
</feature>
<sequence length="95" mass="9947">MPASTQCGDAQPGDSRLATPGPSPSICHTSRDHALHGSRQCNASCSHPHVPPPGICQTEYAQGMGGPLQAETVRQRQGGRPGRHLEAQTAARKVT</sequence>
<dbReference type="AlphaFoldDB" id="A0A1Y2I0I7"/>
<proteinExistence type="predicted"/>
<reference evidence="2 3" key="1">
    <citation type="submission" date="2016-07" db="EMBL/GenBank/DDBJ databases">
        <title>Pervasive Adenine N6-methylation of Active Genes in Fungi.</title>
        <authorList>
            <consortium name="DOE Joint Genome Institute"/>
            <person name="Mondo S.J."/>
            <person name="Dannebaum R.O."/>
            <person name="Kuo R.C."/>
            <person name="Labutti K."/>
            <person name="Haridas S."/>
            <person name="Kuo A."/>
            <person name="Salamov A."/>
            <person name="Ahrendt S.R."/>
            <person name="Lipzen A."/>
            <person name="Sullivan W."/>
            <person name="Andreopoulos W.B."/>
            <person name="Clum A."/>
            <person name="Lindquist E."/>
            <person name="Daum C."/>
            <person name="Ramamoorthy G.K."/>
            <person name="Gryganskyi A."/>
            <person name="Culley D."/>
            <person name="Magnuson J.K."/>
            <person name="James T.Y."/>
            <person name="O'Malley M.A."/>
            <person name="Stajich J.E."/>
            <person name="Spatafora J.W."/>
            <person name="Visel A."/>
            <person name="Grigoriev I.V."/>
        </authorList>
    </citation>
    <scope>NUCLEOTIDE SEQUENCE [LARGE SCALE GENOMIC DNA]</scope>
    <source>
        <strain evidence="2 3">PL171</strain>
    </source>
</reference>
<evidence type="ECO:0000313" key="2">
    <source>
        <dbReference type="EMBL" id="ORZ39734.1"/>
    </source>
</evidence>
<feature type="region of interest" description="Disordered" evidence="1">
    <location>
        <begin position="1"/>
        <end position="31"/>
    </location>
</feature>
<dbReference type="Proteomes" id="UP000193411">
    <property type="component" value="Unassembled WGS sequence"/>
</dbReference>
<name>A0A1Y2I0I7_9FUNG</name>
<organism evidence="2 3">
    <name type="scientific">Catenaria anguillulae PL171</name>
    <dbReference type="NCBI Taxonomy" id="765915"/>
    <lineage>
        <taxon>Eukaryota</taxon>
        <taxon>Fungi</taxon>
        <taxon>Fungi incertae sedis</taxon>
        <taxon>Blastocladiomycota</taxon>
        <taxon>Blastocladiomycetes</taxon>
        <taxon>Blastocladiales</taxon>
        <taxon>Catenariaceae</taxon>
        <taxon>Catenaria</taxon>
    </lineage>
</organism>
<gene>
    <name evidence="2" type="ORF">BCR44DRAFT_1425530</name>
</gene>
<keyword evidence="3" id="KW-1185">Reference proteome</keyword>
<dbReference type="EMBL" id="MCFL01000004">
    <property type="protein sequence ID" value="ORZ39734.1"/>
    <property type="molecule type" value="Genomic_DNA"/>
</dbReference>
<evidence type="ECO:0000313" key="3">
    <source>
        <dbReference type="Proteomes" id="UP000193411"/>
    </source>
</evidence>
<comment type="caution">
    <text evidence="2">The sequence shown here is derived from an EMBL/GenBank/DDBJ whole genome shotgun (WGS) entry which is preliminary data.</text>
</comment>
<accession>A0A1Y2I0I7</accession>
<evidence type="ECO:0000256" key="1">
    <source>
        <dbReference type="SAM" id="MobiDB-lite"/>
    </source>
</evidence>
<protein>
    <submittedName>
        <fullName evidence="2">Uncharacterized protein</fullName>
    </submittedName>
</protein>